<proteinExistence type="predicted"/>
<evidence type="ECO:0000313" key="4">
    <source>
        <dbReference type="Proteomes" id="UP000623467"/>
    </source>
</evidence>
<dbReference type="Proteomes" id="UP000623467">
    <property type="component" value="Unassembled WGS sequence"/>
</dbReference>
<feature type="transmembrane region" description="Helical" evidence="1">
    <location>
        <begin position="88"/>
        <end position="106"/>
    </location>
</feature>
<dbReference type="EMBL" id="JACAZH010000013">
    <property type="protein sequence ID" value="KAF7351580.1"/>
    <property type="molecule type" value="Genomic_DNA"/>
</dbReference>
<feature type="transmembrane region" description="Helical" evidence="1">
    <location>
        <begin position="162"/>
        <end position="185"/>
    </location>
</feature>
<feature type="transmembrane region" description="Helical" evidence="1">
    <location>
        <begin position="233"/>
        <end position="253"/>
    </location>
</feature>
<keyword evidence="4" id="KW-1185">Reference proteome</keyword>
<feature type="transmembrane region" description="Helical" evidence="1">
    <location>
        <begin position="118"/>
        <end position="142"/>
    </location>
</feature>
<comment type="caution">
    <text evidence="3">The sequence shown here is derived from an EMBL/GenBank/DDBJ whole genome shotgun (WGS) entry which is preliminary data.</text>
</comment>
<name>A0A8H7CVA3_9AGAR</name>
<feature type="domain" description="DUF6533" evidence="2">
    <location>
        <begin position="21"/>
        <end position="66"/>
    </location>
</feature>
<evidence type="ECO:0000313" key="3">
    <source>
        <dbReference type="EMBL" id="KAF7351580.1"/>
    </source>
</evidence>
<dbReference type="OrthoDB" id="3251775at2759"/>
<accession>A0A8H7CVA3</accession>
<feature type="transmembrane region" description="Helical" evidence="1">
    <location>
        <begin position="51"/>
        <end position="68"/>
    </location>
</feature>
<evidence type="ECO:0000259" key="2">
    <source>
        <dbReference type="Pfam" id="PF20151"/>
    </source>
</evidence>
<keyword evidence="1" id="KW-0472">Membrane</keyword>
<feature type="transmembrane region" description="Helical" evidence="1">
    <location>
        <begin position="20"/>
        <end position="39"/>
    </location>
</feature>
<feature type="transmembrane region" description="Helical" evidence="1">
    <location>
        <begin position="208"/>
        <end position="227"/>
    </location>
</feature>
<evidence type="ECO:0000256" key="1">
    <source>
        <dbReference type="SAM" id="Phobius"/>
    </source>
</evidence>
<protein>
    <recommendedName>
        <fullName evidence="2">DUF6533 domain-containing protein</fullName>
    </recommendedName>
</protein>
<sequence length="293" mass="33073">MDAGLLQSIVVALQNVVTSRYVSVAGYVVLLYDHLLTLDDEVEYVWKADNTVAKVLFLILRYMVPLFLTGETITRSGLSVISMSDVTYAGWISICISNFLVLLRIWTTLPRGHRLVVWSLWFYVAMQLVGLGVTTWVIRNFIPVLYFDSAVGFCSFSTKPSVAWLWMPGLIFEVTVFVAVCWNALDRPRALGTDSNDHITRMLFRDGLTYFVILFVLRISNTVIAFVAPLSLIFVAVYFIWAATTVTTSRLIINARRAVGETKRQREMTEVARASIARMQSIDGGETIAERLF</sequence>
<reference evidence="3" key="1">
    <citation type="submission" date="2020-05" db="EMBL/GenBank/DDBJ databases">
        <title>Mycena genomes resolve the evolution of fungal bioluminescence.</title>
        <authorList>
            <person name="Tsai I.J."/>
        </authorList>
    </citation>
    <scope>NUCLEOTIDE SEQUENCE</scope>
    <source>
        <strain evidence="3">160909Yilan</strain>
    </source>
</reference>
<organism evidence="3 4">
    <name type="scientific">Mycena sanguinolenta</name>
    <dbReference type="NCBI Taxonomy" id="230812"/>
    <lineage>
        <taxon>Eukaryota</taxon>
        <taxon>Fungi</taxon>
        <taxon>Dikarya</taxon>
        <taxon>Basidiomycota</taxon>
        <taxon>Agaricomycotina</taxon>
        <taxon>Agaricomycetes</taxon>
        <taxon>Agaricomycetidae</taxon>
        <taxon>Agaricales</taxon>
        <taxon>Marasmiineae</taxon>
        <taxon>Mycenaceae</taxon>
        <taxon>Mycena</taxon>
    </lineage>
</organism>
<dbReference type="Pfam" id="PF20151">
    <property type="entry name" value="DUF6533"/>
    <property type="match status" value="1"/>
</dbReference>
<gene>
    <name evidence="3" type="ORF">MSAN_01590500</name>
</gene>
<dbReference type="InterPro" id="IPR045340">
    <property type="entry name" value="DUF6533"/>
</dbReference>
<dbReference type="AlphaFoldDB" id="A0A8H7CVA3"/>
<keyword evidence="1" id="KW-1133">Transmembrane helix</keyword>
<keyword evidence="1" id="KW-0812">Transmembrane</keyword>